<evidence type="ECO:0000256" key="1">
    <source>
        <dbReference type="SAM" id="SignalP"/>
    </source>
</evidence>
<keyword evidence="1" id="KW-0732">Signal</keyword>
<dbReference type="PANTHER" id="PTHR31270">
    <property type="entry name" value="GLUTAMINYL-PEPTIDE CYCLOTRANSFERASE"/>
    <property type="match status" value="1"/>
</dbReference>
<comment type="caution">
    <text evidence="2">The sequence shown here is derived from an EMBL/GenBank/DDBJ whole genome shotgun (WGS) entry which is preliminary data.</text>
</comment>
<keyword evidence="3" id="KW-1185">Reference proteome</keyword>
<dbReference type="Pfam" id="PF05096">
    <property type="entry name" value="Glu_cyclase_2"/>
    <property type="match status" value="1"/>
</dbReference>
<dbReference type="Gene3D" id="2.130.10.10">
    <property type="entry name" value="YVTN repeat-like/Quinoprotein amine dehydrogenase"/>
    <property type="match status" value="1"/>
</dbReference>
<proteinExistence type="predicted"/>
<gene>
    <name evidence="2" type="ORF">DJ021_04350</name>
</gene>
<organism evidence="2 3">
    <name type="scientific">Phenylobacterium hankyongense</name>
    <dbReference type="NCBI Taxonomy" id="1813876"/>
    <lineage>
        <taxon>Bacteria</taxon>
        <taxon>Pseudomonadati</taxon>
        <taxon>Pseudomonadota</taxon>
        <taxon>Alphaproteobacteria</taxon>
        <taxon>Caulobacterales</taxon>
        <taxon>Caulobacteraceae</taxon>
        <taxon>Phenylobacterium</taxon>
    </lineage>
</organism>
<reference evidence="3" key="1">
    <citation type="submission" date="2018-05" db="EMBL/GenBank/DDBJ databases">
        <authorList>
            <person name="Li X."/>
        </authorList>
    </citation>
    <scope>NUCLEOTIDE SEQUENCE [LARGE SCALE GENOMIC DNA]</scope>
    <source>
        <strain evidence="3">HKS-05</strain>
    </source>
</reference>
<keyword evidence="2" id="KW-0808">Transferase</keyword>
<dbReference type="InterPro" id="IPR007788">
    <property type="entry name" value="QCT"/>
</dbReference>
<sequence length="269" mass="29450">MAFRSIRAAVLGLALAAAALCAQAQAAIPVYGARVVHAYPHDPQAFTEGLFYLGGFLYESTGLEGQSSIRKVELKTGQVVRQRAIPSQYFGEGIVAWNDRLVELTWRSQVGFVYDLAGFAPRASFRYPGEGWALTRDSRRLIMSDGTPDIRFLDPQTYAETGRIRVTCQGRPVANLNELEWVRGELYANIWQTSLIARIDPASGRVTGWIDLSALVAAAPADPDAVLNGIAYDAAHDRLFVTGKLWPKLYEIKLVPRRGPAALPDGLCG</sequence>
<dbReference type="GO" id="GO:0016603">
    <property type="term" value="F:glutaminyl-peptide cyclotransferase activity"/>
    <property type="evidence" value="ECO:0007669"/>
    <property type="project" value="InterPro"/>
</dbReference>
<evidence type="ECO:0000313" key="3">
    <source>
        <dbReference type="Proteomes" id="UP000249842"/>
    </source>
</evidence>
<dbReference type="AlphaFoldDB" id="A0A328AXT1"/>
<feature type="signal peptide" evidence="1">
    <location>
        <begin position="1"/>
        <end position="26"/>
    </location>
</feature>
<dbReference type="SUPFAM" id="SSF50969">
    <property type="entry name" value="YVTN repeat-like/Quinoprotein amine dehydrogenase"/>
    <property type="match status" value="1"/>
</dbReference>
<protein>
    <submittedName>
        <fullName evidence="2">Glutaminyl-peptide cyclotransferase</fullName>
    </submittedName>
</protein>
<name>A0A328AXT1_9CAUL</name>
<dbReference type="OrthoDB" id="9783700at2"/>
<dbReference type="InterPro" id="IPR015943">
    <property type="entry name" value="WD40/YVTN_repeat-like_dom_sf"/>
</dbReference>
<dbReference type="EMBL" id="QFYP01000001">
    <property type="protein sequence ID" value="RAK59085.1"/>
    <property type="molecule type" value="Genomic_DNA"/>
</dbReference>
<dbReference type="PANTHER" id="PTHR31270:SF1">
    <property type="entry name" value="GLUTAMINYL-PEPTIDE CYCLOTRANSFERASE"/>
    <property type="match status" value="1"/>
</dbReference>
<dbReference type="RefSeq" id="WP_111456378.1">
    <property type="nucleotide sequence ID" value="NZ_QFYP01000001.1"/>
</dbReference>
<dbReference type="InterPro" id="IPR011044">
    <property type="entry name" value="Quino_amine_DH_bsu"/>
</dbReference>
<evidence type="ECO:0000313" key="2">
    <source>
        <dbReference type="EMBL" id="RAK59085.1"/>
    </source>
</evidence>
<feature type="chain" id="PRO_5016256050" evidence="1">
    <location>
        <begin position="27"/>
        <end position="269"/>
    </location>
</feature>
<accession>A0A328AXT1</accession>
<dbReference type="Proteomes" id="UP000249842">
    <property type="component" value="Unassembled WGS sequence"/>
</dbReference>